<evidence type="ECO:0000313" key="1">
    <source>
        <dbReference type="EMBL" id="KJS62446.1"/>
    </source>
</evidence>
<dbReference type="OrthoDB" id="4554920at2"/>
<gene>
    <name evidence="1" type="ORF">VM95_08625</name>
</gene>
<name>A0A0F2TIX5_STRR3</name>
<dbReference type="RefSeq" id="WP_045693668.1">
    <property type="nucleotide sequence ID" value="NZ_JZKH01000012.1"/>
</dbReference>
<proteinExistence type="predicted"/>
<organism evidence="1 2">
    <name type="scientific">Streptomyces rubellomurinus (strain ATCC 31215)</name>
    <dbReference type="NCBI Taxonomy" id="359131"/>
    <lineage>
        <taxon>Bacteria</taxon>
        <taxon>Bacillati</taxon>
        <taxon>Actinomycetota</taxon>
        <taxon>Actinomycetes</taxon>
        <taxon>Kitasatosporales</taxon>
        <taxon>Streptomycetaceae</taxon>
        <taxon>Streptomyces</taxon>
    </lineage>
</organism>
<dbReference type="Proteomes" id="UP000033699">
    <property type="component" value="Unassembled WGS sequence"/>
</dbReference>
<keyword evidence="2" id="KW-1185">Reference proteome</keyword>
<sequence>MANLPVAPRPLNPAERALLEHVLSADVPGAAELRGQLDRTEVVARWGPGSVSVDLRVREPVRHAGASGLLPVGAAVHDEAGEYIGELLVWTDGGATLSALEYAWVTDEMPRVLPPVERVRIEW</sequence>
<accession>A0A0F2TIX5</accession>
<dbReference type="EMBL" id="JZKH01000012">
    <property type="protein sequence ID" value="KJS62446.1"/>
    <property type="molecule type" value="Genomic_DNA"/>
</dbReference>
<comment type="caution">
    <text evidence="1">The sequence shown here is derived from an EMBL/GenBank/DDBJ whole genome shotgun (WGS) entry which is preliminary data.</text>
</comment>
<protein>
    <submittedName>
        <fullName evidence="1">Uncharacterized protein</fullName>
    </submittedName>
</protein>
<reference evidence="1 2" key="1">
    <citation type="submission" date="2015-02" db="EMBL/GenBank/DDBJ databases">
        <authorList>
            <person name="Ju K.-S."/>
            <person name="Doroghazi J.R."/>
            <person name="Metcalf W."/>
        </authorList>
    </citation>
    <scope>NUCLEOTIDE SEQUENCE [LARGE SCALE GENOMIC DNA]</scope>
    <source>
        <strain evidence="1 2">ATCC 31215</strain>
    </source>
</reference>
<evidence type="ECO:0000313" key="2">
    <source>
        <dbReference type="Proteomes" id="UP000033699"/>
    </source>
</evidence>
<dbReference type="PATRIC" id="fig|359131.3.peg.871"/>
<dbReference type="AlphaFoldDB" id="A0A0F2TIX5"/>